<evidence type="ECO:0000313" key="2">
    <source>
        <dbReference type="EMBL" id="VIO90717.1"/>
    </source>
</evidence>
<reference evidence="3" key="1">
    <citation type="journal article" date="2007" name="Science">
        <title>Draft genome of the filarial nematode parasite Brugia malayi.</title>
        <authorList>
            <person name="Ghedin E."/>
            <person name="Wang S."/>
            <person name="Spiro D."/>
            <person name="Caler E."/>
            <person name="Zhao Q."/>
            <person name="Crabtree J."/>
            <person name="Allen J.E."/>
            <person name="Delcher A.L."/>
            <person name="Guiliano D.B."/>
            <person name="Miranda-Saavedra D."/>
            <person name="Angiuoli S.V."/>
            <person name="Creasy T."/>
            <person name="Amedeo P."/>
            <person name="Haas B."/>
            <person name="El-Sayed N.M."/>
            <person name="Wortman J.R."/>
            <person name="Feldblyum T."/>
            <person name="Tallon L."/>
            <person name="Schatz M."/>
            <person name="Shumway M."/>
            <person name="Koo H."/>
            <person name="Salzberg S.L."/>
            <person name="Schobel S."/>
            <person name="Pertea M."/>
            <person name="Pop M."/>
            <person name="White O."/>
            <person name="Barton G.J."/>
            <person name="Carlow C.K."/>
            <person name="Crawford M.J."/>
            <person name="Daub J."/>
            <person name="Dimmic M.W."/>
            <person name="Estes C.F."/>
            <person name="Foster J.M."/>
            <person name="Ganatra M."/>
            <person name="Gregory W.F."/>
            <person name="Johnson N.M."/>
            <person name="Jin J."/>
            <person name="Komuniecki R."/>
            <person name="Korf I."/>
            <person name="Kumar S."/>
            <person name="Laney S."/>
            <person name="Li B.W."/>
            <person name="Li W."/>
            <person name="Lindblom T.H."/>
            <person name="Lustigman S."/>
            <person name="Ma D."/>
            <person name="Maina C.V."/>
            <person name="Martin D.M."/>
            <person name="McCarter J.P."/>
            <person name="McReynolds L."/>
            <person name="Mitreva M."/>
            <person name="Nutman T.B."/>
            <person name="Parkinson J."/>
            <person name="Peregrin-Alvarez J.M."/>
            <person name="Poole C."/>
            <person name="Ren Q."/>
            <person name="Saunders L."/>
            <person name="Sluder A.E."/>
            <person name="Smith K."/>
            <person name="Stanke M."/>
            <person name="Unnasch T.R."/>
            <person name="Ware J."/>
            <person name="Wei A.D."/>
            <person name="Weil G."/>
            <person name="Williams D.J."/>
            <person name="Zhang Y."/>
            <person name="Williams S.A."/>
            <person name="Fraser-Liggett C."/>
            <person name="Slatko B."/>
            <person name="Blaxter M.L."/>
            <person name="Scott A.L."/>
        </authorList>
    </citation>
    <scope>NUCLEOTIDE SEQUENCE</scope>
    <source>
        <strain evidence="3">FR3</strain>
    </source>
</reference>
<dbReference type="WBParaSite" id="Bm17361.1">
    <property type="protein sequence ID" value="Bm17361.1"/>
    <property type="gene ID" value="WBGene00268504"/>
</dbReference>
<keyword evidence="1" id="KW-0812">Transmembrane</keyword>
<reference evidence="4" key="3">
    <citation type="submission" date="2019-12" db="UniProtKB">
        <authorList>
            <consortium name="WormBaseParasite"/>
        </authorList>
    </citation>
    <scope>IDENTIFICATION</scope>
</reference>
<evidence type="ECO:0000313" key="3">
    <source>
        <dbReference type="Proteomes" id="UP000006672"/>
    </source>
</evidence>
<dbReference type="RefSeq" id="XP_042932459.1">
    <property type="nucleotide sequence ID" value="XM_043076525.1"/>
</dbReference>
<proteinExistence type="predicted"/>
<accession>A0A5S6PD34</accession>
<feature type="transmembrane region" description="Helical" evidence="1">
    <location>
        <begin position="12"/>
        <end position="36"/>
    </location>
</feature>
<gene>
    <name evidence="2 4" type="primary">Bm17361</name>
    <name evidence="2" type="ORF">BM_BM17361</name>
</gene>
<accession>A0A4E9F205</accession>
<evidence type="ECO:0000313" key="4">
    <source>
        <dbReference type="WBParaSite" id="Bm17361.1"/>
    </source>
</evidence>
<protein>
    <submittedName>
        <fullName evidence="2 4">Uncharacterized protein</fullName>
    </submittedName>
</protein>
<keyword evidence="3" id="KW-1185">Reference proteome</keyword>
<dbReference type="CTD" id="66058740"/>
<keyword evidence="1" id="KW-1133">Transmembrane helix</keyword>
<name>A0A4E9F205_BRUMA</name>
<dbReference type="EMBL" id="CAAKNF010000192">
    <property type="protein sequence ID" value="VIO90717.1"/>
    <property type="molecule type" value="Genomic_DNA"/>
</dbReference>
<dbReference type="AlphaFoldDB" id="A0A4E9F205"/>
<sequence length="84" mass="9502">MILSKLEALIELFLLFLRLGCGSFANFVVAFAIGQIISKQGVTMRLKIPETFPKSLLMTLYFVSAGRFSIDTLMKENYGFKCNR</sequence>
<dbReference type="Proteomes" id="UP000006672">
    <property type="component" value="Unassembled WGS sequence"/>
</dbReference>
<dbReference type="KEGG" id="bmy:BM_BM17361"/>
<reference evidence="2" key="2">
    <citation type="submission" date="2019-04" db="EMBL/GenBank/DDBJ databases">
        <authorList>
            <person name="Howe K."/>
            <person name="Paulini M."/>
            <person name="Williams G."/>
        </authorList>
    </citation>
    <scope>NUCLEOTIDE SEQUENCE [LARGE SCALE GENOMIC DNA]</scope>
    <source>
        <strain evidence="2">FR3</strain>
    </source>
</reference>
<evidence type="ECO:0000256" key="1">
    <source>
        <dbReference type="SAM" id="Phobius"/>
    </source>
</evidence>
<keyword evidence="1" id="KW-0472">Membrane</keyword>
<organism evidence="2">
    <name type="scientific">Brugia malayi</name>
    <name type="common">Filarial nematode worm</name>
    <dbReference type="NCBI Taxonomy" id="6279"/>
    <lineage>
        <taxon>Eukaryota</taxon>
        <taxon>Metazoa</taxon>
        <taxon>Ecdysozoa</taxon>
        <taxon>Nematoda</taxon>
        <taxon>Chromadorea</taxon>
        <taxon>Rhabditida</taxon>
        <taxon>Spirurina</taxon>
        <taxon>Spiruromorpha</taxon>
        <taxon>Filarioidea</taxon>
        <taxon>Onchocercidae</taxon>
        <taxon>Brugia</taxon>
    </lineage>
</organism>
<dbReference type="GeneID" id="66058740"/>